<keyword evidence="8" id="KW-1185">Reference proteome</keyword>
<organism evidence="7">
    <name type="scientific">Medioppia subpectinata</name>
    <dbReference type="NCBI Taxonomy" id="1979941"/>
    <lineage>
        <taxon>Eukaryota</taxon>
        <taxon>Metazoa</taxon>
        <taxon>Ecdysozoa</taxon>
        <taxon>Arthropoda</taxon>
        <taxon>Chelicerata</taxon>
        <taxon>Arachnida</taxon>
        <taxon>Acari</taxon>
        <taxon>Acariformes</taxon>
        <taxon>Sarcoptiformes</taxon>
        <taxon>Oribatida</taxon>
        <taxon>Brachypylina</taxon>
        <taxon>Oppioidea</taxon>
        <taxon>Oppiidae</taxon>
        <taxon>Medioppia</taxon>
    </lineage>
</organism>
<evidence type="ECO:0000256" key="4">
    <source>
        <dbReference type="ARBA" id="ARBA00022989"/>
    </source>
</evidence>
<dbReference type="InterPro" id="IPR043926">
    <property type="entry name" value="ABCG_dom"/>
</dbReference>
<keyword evidence="3" id="KW-0812">Transmembrane</keyword>
<keyword evidence="5" id="KW-0472">Membrane</keyword>
<evidence type="ECO:0000256" key="3">
    <source>
        <dbReference type="ARBA" id="ARBA00022692"/>
    </source>
</evidence>
<feature type="domain" description="ABC transporter family G" evidence="6">
    <location>
        <begin position="97"/>
        <end position="152"/>
    </location>
</feature>
<dbReference type="Proteomes" id="UP000759131">
    <property type="component" value="Unassembled WGS sequence"/>
</dbReference>
<dbReference type="Pfam" id="PF19055">
    <property type="entry name" value="ABC2_membrane_7"/>
    <property type="match status" value="1"/>
</dbReference>
<keyword evidence="4" id="KW-1133">Transmembrane helix</keyword>
<reference evidence="7" key="1">
    <citation type="submission" date="2020-11" db="EMBL/GenBank/DDBJ databases">
        <authorList>
            <person name="Tran Van P."/>
        </authorList>
    </citation>
    <scope>NUCLEOTIDE SEQUENCE</scope>
</reference>
<dbReference type="GO" id="GO:0140359">
    <property type="term" value="F:ABC-type transporter activity"/>
    <property type="evidence" value="ECO:0007669"/>
    <property type="project" value="InterPro"/>
</dbReference>
<comment type="subcellular location">
    <subcellularLocation>
        <location evidence="1">Membrane</location>
        <topology evidence="1">Multi-pass membrane protein</topology>
    </subcellularLocation>
</comment>
<dbReference type="EMBL" id="CAJPIZ010003917">
    <property type="protein sequence ID" value="CAG2106966.1"/>
    <property type="molecule type" value="Genomic_DNA"/>
</dbReference>
<dbReference type="InterPro" id="IPR050352">
    <property type="entry name" value="ABCG_transporters"/>
</dbReference>
<dbReference type="EMBL" id="OC858492">
    <property type="protein sequence ID" value="CAD7626536.1"/>
    <property type="molecule type" value="Genomic_DNA"/>
</dbReference>
<keyword evidence="2" id="KW-0813">Transport</keyword>
<dbReference type="OrthoDB" id="6496307at2759"/>
<name>A0A7R9KNQ1_9ACAR</name>
<evidence type="ECO:0000313" key="7">
    <source>
        <dbReference type="EMBL" id="CAD7626536.1"/>
    </source>
</evidence>
<evidence type="ECO:0000256" key="5">
    <source>
        <dbReference type="ARBA" id="ARBA00023136"/>
    </source>
</evidence>
<accession>A0A7R9KNQ1</accession>
<dbReference type="AlphaFoldDB" id="A0A7R9KNQ1"/>
<gene>
    <name evidence="7" type="ORF">OSB1V03_LOCUS6969</name>
</gene>
<evidence type="ECO:0000256" key="2">
    <source>
        <dbReference type="ARBA" id="ARBA00022448"/>
    </source>
</evidence>
<evidence type="ECO:0000256" key="1">
    <source>
        <dbReference type="ARBA" id="ARBA00004141"/>
    </source>
</evidence>
<evidence type="ECO:0000259" key="6">
    <source>
        <dbReference type="Pfam" id="PF19055"/>
    </source>
</evidence>
<dbReference type="PANTHER" id="PTHR48041">
    <property type="entry name" value="ABC TRANSPORTER G FAMILY MEMBER 28"/>
    <property type="match status" value="1"/>
</dbReference>
<evidence type="ECO:0000313" key="8">
    <source>
        <dbReference type="Proteomes" id="UP000759131"/>
    </source>
</evidence>
<dbReference type="SUPFAM" id="SSF52540">
    <property type="entry name" value="P-loop containing nucleoside triphosphate hydrolases"/>
    <property type="match status" value="1"/>
</dbReference>
<dbReference type="Gene3D" id="3.40.50.300">
    <property type="entry name" value="P-loop containing nucleotide triphosphate hydrolases"/>
    <property type="match status" value="1"/>
</dbReference>
<proteinExistence type="predicted"/>
<dbReference type="InterPro" id="IPR027417">
    <property type="entry name" value="P-loop_NTPase"/>
</dbReference>
<sequence>MRFNVIVVPPLEIIRNGYCQAMLRQVNYWLLWDLESRIGGDFSFKGISGGEMKRLSIASESHIDEPTSGLDSFMAESIVRLLKAMACEGRTIVCTIHQPSSQVFALFDHLLLMTDGRVAFMGTNGEVKNFFASHGYICPANYNPSDYYMNQLGRNHV</sequence>
<protein>
    <recommendedName>
        <fullName evidence="6">ABC transporter family G domain-containing protein</fullName>
    </recommendedName>
</protein>
<dbReference type="GO" id="GO:0005886">
    <property type="term" value="C:plasma membrane"/>
    <property type="evidence" value="ECO:0007669"/>
    <property type="project" value="TreeGrafter"/>
</dbReference>
<dbReference type="PANTHER" id="PTHR48041:SF139">
    <property type="entry name" value="PROTEIN SCARLET"/>
    <property type="match status" value="1"/>
</dbReference>